<evidence type="ECO:0000256" key="5">
    <source>
        <dbReference type="ARBA" id="ARBA00023077"/>
    </source>
</evidence>
<evidence type="ECO:0000313" key="13">
    <source>
        <dbReference type="EMBL" id="PRY86332.1"/>
    </source>
</evidence>
<evidence type="ECO:0000259" key="11">
    <source>
        <dbReference type="Pfam" id="PF00593"/>
    </source>
</evidence>
<keyword evidence="4 8" id="KW-0812">Transmembrane</keyword>
<dbReference type="InterPro" id="IPR039426">
    <property type="entry name" value="TonB-dep_rcpt-like"/>
</dbReference>
<dbReference type="InterPro" id="IPR036942">
    <property type="entry name" value="Beta-barrel_TonB_sf"/>
</dbReference>
<dbReference type="Proteomes" id="UP000238157">
    <property type="component" value="Unassembled WGS sequence"/>
</dbReference>
<evidence type="ECO:0000256" key="3">
    <source>
        <dbReference type="ARBA" id="ARBA00022452"/>
    </source>
</evidence>
<dbReference type="AlphaFoldDB" id="A0A2T0WI49"/>
<dbReference type="InterPro" id="IPR000531">
    <property type="entry name" value="Beta-barrel_TonB"/>
</dbReference>
<dbReference type="InterPro" id="IPR012910">
    <property type="entry name" value="Plug_dom"/>
</dbReference>
<keyword evidence="6 8" id="KW-0472">Membrane</keyword>
<dbReference type="SUPFAM" id="SSF56935">
    <property type="entry name" value="Porins"/>
    <property type="match status" value="1"/>
</dbReference>
<evidence type="ECO:0000256" key="8">
    <source>
        <dbReference type="PROSITE-ProRule" id="PRU01360"/>
    </source>
</evidence>
<dbReference type="GO" id="GO:0009279">
    <property type="term" value="C:cell outer membrane"/>
    <property type="evidence" value="ECO:0007669"/>
    <property type="project" value="UniProtKB-SubCell"/>
</dbReference>
<dbReference type="Pfam" id="PF07715">
    <property type="entry name" value="Plug"/>
    <property type="match status" value="1"/>
</dbReference>
<gene>
    <name evidence="13" type="ORF">CLW00_109180</name>
</gene>
<feature type="domain" description="TonB-dependent receptor-like beta-barrel" evidence="11">
    <location>
        <begin position="413"/>
        <end position="982"/>
    </location>
</feature>
<evidence type="ECO:0000256" key="6">
    <source>
        <dbReference type="ARBA" id="ARBA00023136"/>
    </source>
</evidence>
<reference evidence="13 14" key="1">
    <citation type="submission" date="2018-03" db="EMBL/GenBank/DDBJ databases">
        <title>Genomic Encyclopedia of Archaeal and Bacterial Type Strains, Phase II (KMG-II): from individual species to whole genera.</title>
        <authorList>
            <person name="Goeker M."/>
        </authorList>
    </citation>
    <scope>NUCLEOTIDE SEQUENCE [LARGE SCALE GENOMIC DNA]</scope>
    <source>
        <strain evidence="13 14">DSM 27929</strain>
    </source>
</reference>
<keyword evidence="10" id="KW-0732">Signal</keyword>
<evidence type="ECO:0000256" key="2">
    <source>
        <dbReference type="ARBA" id="ARBA00022448"/>
    </source>
</evidence>
<dbReference type="Pfam" id="PF00593">
    <property type="entry name" value="TonB_dep_Rec_b-barrel"/>
    <property type="match status" value="1"/>
</dbReference>
<comment type="subcellular location">
    <subcellularLocation>
        <location evidence="1 8">Cell outer membrane</location>
        <topology evidence="1 8">Multi-pass membrane protein</topology>
    </subcellularLocation>
</comment>
<keyword evidence="7 8" id="KW-0998">Cell outer membrane</keyword>
<comment type="similarity">
    <text evidence="8 9">Belongs to the TonB-dependent receptor family.</text>
</comment>
<keyword evidence="14" id="KW-1185">Reference proteome</keyword>
<dbReference type="Gene3D" id="2.60.40.1120">
    <property type="entry name" value="Carboxypeptidase-like, regulatory domain"/>
    <property type="match status" value="1"/>
</dbReference>
<dbReference type="SUPFAM" id="SSF49464">
    <property type="entry name" value="Carboxypeptidase regulatory domain-like"/>
    <property type="match status" value="1"/>
</dbReference>
<accession>A0A2T0WI49</accession>
<dbReference type="InterPro" id="IPR008969">
    <property type="entry name" value="CarboxyPept-like_regulatory"/>
</dbReference>
<protein>
    <submittedName>
        <fullName evidence="13">TonB-linked SusC/RagA family outer membrane protein</fullName>
    </submittedName>
</protein>
<evidence type="ECO:0000256" key="7">
    <source>
        <dbReference type="ARBA" id="ARBA00023237"/>
    </source>
</evidence>
<organism evidence="13 14">
    <name type="scientific">Mongoliibacter ruber</name>
    <dbReference type="NCBI Taxonomy" id="1750599"/>
    <lineage>
        <taxon>Bacteria</taxon>
        <taxon>Pseudomonadati</taxon>
        <taxon>Bacteroidota</taxon>
        <taxon>Cytophagia</taxon>
        <taxon>Cytophagales</taxon>
        <taxon>Cyclobacteriaceae</taxon>
        <taxon>Mongoliibacter</taxon>
    </lineage>
</organism>
<dbReference type="Gene3D" id="2.40.170.20">
    <property type="entry name" value="TonB-dependent receptor, beta-barrel domain"/>
    <property type="match status" value="1"/>
</dbReference>
<keyword evidence="2 8" id="KW-0813">Transport</keyword>
<dbReference type="InterPro" id="IPR023996">
    <property type="entry name" value="TonB-dep_OMP_SusC/RagA"/>
</dbReference>
<dbReference type="EMBL" id="PVTR01000009">
    <property type="protein sequence ID" value="PRY86332.1"/>
    <property type="molecule type" value="Genomic_DNA"/>
</dbReference>
<feature type="domain" description="TonB-dependent receptor plug" evidence="12">
    <location>
        <begin position="128"/>
        <end position="245"/>
    </location>
</feature>
<keyword evidence="3 8" id="KW-1134">Transmembrane beta strand</keyword>
<dbReference type="NCBIfam" id="TIGR04057">
    <property type="entry name" value="SusC_RagA_signa"/>
    <property type="match status" value="1"/>
</dbReference>
<feature type="chain" id="PRO_5015630407" evidence="10">
    <location>
        <begin position="33"/>
        <end position="1037"/>
    </location>
</feature>
<evidence type="ECO:0000256" key="4">
    <source>
        <dbReference type="ARBA" id="ARBA00022692"/>
    </source>
</evidence>
<comment type="caution">
    <text evidence="13">The sequence shown here is derived from an EMBL/GenBank/DDBJ whole genome shotgun (WGS) entry which is preliminary data.</text>
</comment>
<name>A0A2T0WI49_9BACT</name>
<dbReference type="Gene3D" id="2.170.130.10">
    <property type="entry name" value="TonB-dependent receptor, plug domain"/>
    <property type="match status" value="1"/>
</dbReference>
<evidence type="ECO:0000256" key="10">
    <source>
        <dbReference type="SAM" id="SignalP"/>
    </source>
</evidence>
<evidence type="ECO:0000256" key="1">
    <source>
        <dbReference type="ARBA" id="ARBA00004571"/>
    </source>
</evidence>
<dbReference type="PROSITE" id="PS52016">
    <property type="entry name" value="TONB_DEPENDENT_REC_3"/>
    <property type="match status" value="1"/>
</dbReference>
<dbReference type="InterPro" id="IPR037066">
    <property type="entry name" value="Plug_dom_sf"/>
</dbReference>
<dbReference type="NCBIfam" id="TIGR04056">
    <property type="entry name" value="OMP_RagA_SusC"/>
    <property type="match status" value="1"/>
</dbReference>
<keyword evidence="5 9" id="KW-0798">TonB box</keyword>
<sequence>MPQIIFDKINNYPMKKILLSFALAFMTVLTVAAQSRTVTGKVTSVEEPDGIPGVNVRVKGTTLGTITDLDGSYSISVPEGSSVLTFSFVGFMTKEMAIGNSSQINVLLEADLKTLSEVVVVGYGTQERRDVTGSVTSINNEAIENLVAPSFDTQLAGRAPGVQVTVPSGIIGARPIIRIRGVNSLSGGADPLIVIDGVPVVDSDRSNSVSANPLSNINPADIESYEVLKDGSASAIYGSRAANGVILITTKRGQSGKAQVNYSMSTGFNEDVNRFDLLTGDQFVEIANEKRSNLNQSLLANPGVNTDWQDAVLRRGTTQQHNLSISGGSENTKYFFSAGFTDQESAIRSNDLKRYAFRSNIDHAISKRLRIGKSLSYTYTEIVGLNNGANSLSGAIYNATRALPNVPIYDPENTAFGGFNITPNGATTGFGANLAGPDNNIPNIVYVLENNIYRNRAHRVLGNAYAEVDIIDGLTARSQIGIDLTMSDDFTSLDARHGDGRSSNGSVTQRYNPVFRWNWQNTLNYQTVIGEDHNINLTAGVEYQYTNFYNFTAQGTDFSDEFFRYRNLISGSYNNQFSGGGFQEQGFDSYFGRLNYSFKGKYLLSLTVRNDGISQLATENRRGTFPGGSIGWRVSDEGFFNSDLISDFKVRASYAEVGNVSLPGGSFPYAGGFGPVLAAAGAGIGYSNVANVALQWETSKKFNVGMDMTVGNVTIAADYFYNNVDGLVLNAPTAPSLGVPGNTISQNVGALFNQGLELRLMTKVLQRGDFVWNTDFNFTWLNNEVTTLVQPLTGTYNRTVEGGPIAQLYGFKWAGVNPANGNAMYYSEDNIVQLQGASSWRAFDPNDPGNVDVAGTPPTQFFLGNTLPKYQGGWSNNFSYKNWDAEIFIRYSGGNYIMNESKRGLLGLGFSNNLSEIQNRWTESGQVTDIPRLYAGRDSNTWQTSAANSRFIERGDFVRVQNIVVGYRVPRTFIENTFNGNIRSARFFAQVQNPLIFTKYSGLDPESNAFGGQLNFGVDWNVAPIIRTWSMGLNVGF</sequence>
<evidence type="ECO:0000313" key="14">
    <source>
        <dbReference type="Proteomes" id="UP000238157"/>
    </source>
</evidence>
<proteinExistence type="inferred from homology"/>
<dbReference type="InterPro" id="IPR023997">
    <property type="entry name" value="TonB-dep_OMP_SusC/RagA_CS"/>
</dbReference>
<evidence type="ECO:0000259" key="12">
    <source>
        <dbReference type="Pfam" id="PF07715"/>
    </source>
</evidence>
<evidence type="ECO:0000256" key="9">
    <source>
        <dbReference type="RuleBase" id="RU003357"/>
    </source>
</evidence>
<feature type="signal peptide" evidence="10">
    <location>
        <begin position="1"/>
        <end position="32"/>
    </location>
</feature>
<dbReference type="Pfam" id="PF13715">
    <property type="entry name" value="CarbopepD_reg_2"/>
    <property type="match status" value="1"/>
</dbReference>